<reference evidence="1" key="1">
    <citation type="submission" date="2020-02" db="EMBL/GenBank/DDBJ databases">
        <authorList>
            <person name="Meier V. D."/>
        </authorList>
    </citation>
    <scope>NUCLEOTIDE SEQUENCE</scope>
    <source>
        <strain evidence="1">AVDCRST_MAG36</strain>
    </source>
</reference>
<proteinExistence type="predicted"/>
<dbReference type="Pfam" id="PF13671">
    <property type="entry name" value="AAA_33"/>
    <property type="match status" value="1"/>
</dbReference>
<accession>A0A6J4MTD2</accession>
<evidence type="ECO:0000313" key="1">
    <source>
        <dbReference type="EMBL" id="CAA9366424.1"/>
    </source>
</evidence>
<dbReference type="EMBL" id="CADCUH010000197">
    <property type="protein sequence ID" value="CAA9366424.1"/>
    <property type="molecule type" value="Genomic_DNA"/>
</dbReference>
<gene>
    <name evidence="1" type="ORF">AVDCRST_MAG36-3118</name>
</gene>
<sequence length="196" mass="20993">MAGCGEEPPIGAAEGSEPAARPGLLVVVSGLAASGKSTVGRELSRGLSLTLLDKDQILEGLFDTLGCQDRDQRFRLSRASDEVLFRLAASSGGAVLVNWWSHDTAPGRLASITDAVVEVFCDCPVETAAARFTARRRHPGHLDHLRTAEGNDEVTRRLRESYRGPLRLSGPLVTVDTTRPVDVAALLEEVRAVAPR</sequence>
<dbReference type="SUPFAM" id="SSF52540">
    <property type="entry name" value="P-loop containing nucleoside triphosphate hydrolases"/>
    <property type="match status" value="1"/>
</dbReference>
<protein>
    <submittedName>
        <fullName evidence="1">Uncharacterized protein</fullName>
    </submittedName>
</protein>
<dbReference type="AlphaFoldDB" id="A0A6J4MTD2"/>
<name>A0A6J4MTD2_9ACTN</name>
<dbReference type="InterPro" id="IPR027417">
    <property type="entry name" value="P-loop_NTPase"/>
</dbReference>
<organism evidence="1">
    <name type="scientific">uncultured Nocardioidaceae bacterium</name>
    <dbReference type="NCBI Taxonomy" id="253824"/>
    <lineage>
        <taxon>Bacteria</taxon>
        <taxon>Bacillati</taxon>
        <taxon>Actinomycetota</taxon>
        <taxon>Actinomycetes</taxon>
        <taxon>Propionibacteriales</taxon>
        <taxon>Nocardioidaceae</taxon>
        <taxon>environmental samples</taxon>
    </lineage>
</organism>
<dbReference type="Gene3D" id="3.40.50.300">
    <property type="entry name" value="P-loop containing nucleotide triphosphate hydrolases"/>
    <property type="match status" value="1"/>
</dbReference>